<dbReference type="EMBL" id="MN738856">
    <property type="protein sequence ID" value="QHT28394.1"/>
    <property type="molecule type" value="Genomic_DNA"/>
</dbReference>
<reference evidence="2" key="1">
    <citation type="journal article" date="2020" name="Nature">
        <title>Giant virus diversity and host interactions through global metagenomics.</title>
        <authorList>
            <person name="Schulz F."/>
            <person name="Roux S."/>
            <person name="Paez-Espino D."/>
            <person name="Jungbluth S."/>
            <person name="Walsh D.A."/>
            <person name="Denef V.J."/>
            <person name="McMahon K.D."/>
            <person name="Konstantinidis K.T."/>
            <person name="Eloe-Fadrosh E.A."/>
            <person name="Kyrpides N.C."/>
            <person name="Woyke T."/>
        </authorList>
    </citation>
    <scope>NUCLEOTIDE SEQUENCE</scope>
    <source>
        <strain evidence="2">GVMAG-M-3300001348-25</strain>
    </source>
</reference>
<feature type="region of interest" description="Disordered" evidence="1">
    <location>
        <begin position="89"/>
        <end position="113"/>
    </location>
</feature>
<dbReference type="AlphaFoldDB" id="A0A6C0EGX1"/>
<name>A0A6C0EGX1_9ZZZZ</name>
<feature type="compositionally biased region" description="Basic residues" evidence="1">
    <location>
        <begin position="90"/>
        <end position="113"/>
    </location>
</feature>
<accession>A0A6C0EGX1</accession>
<evidence type="ECO:0000256" key="1">
    <source>
        <dbReference type="SAM" id="MobiDB-lite"/>
    </source>
</evidence>
<evidence type="ECO:0000313" key="2">
    <source>
        <dbReference type="EMBL" id="QHT28394.1"/>
    </source>
</evidence>
<organism evidence="2">
    <name type="scientific">viral metagenome</name>
    <dbReference type="NCBI Taxonomy" id="1070528"/>
    <lineage>
        <taxon>unclassified sequences</taxon>
        <taxon>metagenomes</taxon>
        <taxon>organismal metagenomes</taxon>
    </lineage>
</organism>
<protein>
    <submittedName>
        <fullName evidence="2">Uncharacterized protein</fullName>
    </submittedName>
</protein>
<sequence>MYEEINSNQIQTFVNDNNEIESQGIVPFQQQGGEGTLLSFAVPAGLFVLNQLYQPNKTAEKCLIDKKDKIIEDDNFEVFFKNSGFEKIEKTRKRRKNNTNKPRNSRKNRKTKK</sequence>
<proteinExistence type="predicted"/>